<accession>A0A4S3JCY5</accession>
<organism evidence="1 2">
    <name type="scientific">Aspergillus tanneri</name>
    <dbReference type="NCBI Taxonomy" id="1220188"/>
    <lineage>
        <taxon>Eukaryota</taxon>
        <taxon>Fungi</taxon>
        <taxon>Dikarya</taxon>
        <taxon>Ascomycota</taxon>
        <taxon>Pezizomycotina</taxon>
        <taxon>Eurotiomycetes</taxon>
        <taxon>Eurotiomycetidae</taxon>
        <taxon>Eurotiales</taxon>
        <taxon>Aspergillaceae</taxon>
        <taxon>Aspergillus</taxon>
        <taxon>Aspergillus subgen. Circumdati</taxon>
    </lineage>
</organism>
<evidence type="ECO:0000313" key="2">
    <source>
        <dbReference type="Proteomes" id="UP000308092"/>
    </source>
</evidence>
<dbReference type="Proteomes" id="UP000308092">
    <property type="component" value="Unassembled WGS sequence"/>
</dbReference>
<dbReference type="EMBL" id="SOSA01000289">
    <property type="protein sequence ID" value="THC93069.1"/>
    <property type="molecule type" value="Genomic_DNA"/>
</dbReference>
<keyword evidence="2" id="KW-1185">Reference proteome</keyword>
<dbReference type="AlphaFoldDB" id="A0A4S3JCY5"/>
<sequence length="36" mass="4607">MYHHVYTALRWVIRRDILQHRTEAQRKYYMRGEVET</sequence>
<protein>
    <submittedName>
        <fullName evidence="1">Uncharacterized protein</fullName>
    </submittedName>
</protein>
<dbReference type="VEuPathDB" id="FungiDB:EYZ11_007466"/>
<proteinExistence type="predicted"/>
<gene>
    <name evidence="1" type="ORF">EYZ11_007466</name>
</gene>
<comment type="caution">
    <text evidence="1">The sequence shown here is derived from an EMBL/GenBank/DDBJ whole genome shotgun (WGS) entry which is preliminary data.</text>
</comment>
<reference evidence="1 2" key="1">
    <citation type="submission" date="2019-03" db="EMBL/GenBank/DDBJ databases">
        <title>The genome sequence of a newly discovered highly antifungal drug resistant Aspergillus species, Aspergillus tanneri NIH 1004.</title>
        <authorList>
            <person name="Mounaud S."/>
            <person name="Singh I."/>
            <person name="Joardar V."/>
            <person name="Pakala S."/>
            <person name="Pakala S."/>
            <person name="Venepally P."/>
            <person name="Hoover J."/>
            <person name="Nierman W."/>
            <person name="Chung J."/>
            <person name="Losada L."/>
        </authorList>
    </citation>
    <scope>NUCLEOTIDE SEQUENCE [LARGE SCALE GENOMIC DNA]</scope>
    <source>
        <strain evidence="1 2">NIH1004</strain>
    </source>
</reference>
<name>A0A4S3JCY5_9EURO</name>
<evidence type="ECO:0000313" key="1">
    <source>
        <dbReference type="EMBL" id="THC93069.1"/>
    </source>
</evidence>